<dbReference type="InterPro" id="IPR034505">
    <property type="entry name" value="Coproporphyrinogen-III_oxidase"/>
</dbReference>
<dbReference type="RefSeq" id="WP_107000510.1">
    <property type="nucleotide sequence ID" value="NZ_JAQDZI010000005.1"/>
</dbReference>
<dbReference type="PANTHER" id="PTHR13932">
    <property type="entry name" value="COPROPORPHYRINIGEN III OXIDASE"/>
    <property type="match status" value="1"/>
</dbReference>
<dbReference type="SMART" id="SM00729">
    <property type="entry name" value="Elp3"/>
    <property type="match status" value="1"/>
</dbReference>
<dbReference type="GeneID" id="79840803"/>
<dbReference type="Pfam" id="PF04055">
    <property type="entry name" value="Radical_SAM"/>
    <property type="match status" value="1"/>
</dbReference>
<dbReference type="GO" id="GO:0003824">
    <property type="term" value="F:catalytic activity"/>
    <property type="evidence" value="ECO:0007669"/>
    <property type="project" value="InterPro"/>
</dbReference>
<dbReference type="SFLD" id="SFLDG01082">
    <property type="entry name" value="B12-binding_domain_containing"/>
    <property type="match status" value="1"/>
</dbReference>
<dbReference type="GO" id="GO:0006779">
    <property type="term" value="P:porphyrin-containing compound biosynthetic process"/>
    <property type="evidence" value="ECO:0007669"/>
    <property type="project" value="TreeGrafter"/>
</dbReference>
<dbReference type="SUPFAM" id="SSF102114">
    <property type="entry name" value="Radical SAM enzymes"/>
    <property type="match status" value="1"/>
</dbReference>
<protein>
    <submittedName>
        <fullName evidence="2">Coproporphyrinogen dehydrogenase HemZ</fullName>
    </submittedName>
</protein>
<dbReference type="NCBIfam" id="TIGR03994">
    <property type="entry name" value="rSAM_HemZ"/>
    <property type="match status" value="1"/>
</dbReference>
<evidence type="ECO:0000259" key="1">
    <source>
        <dbReference type="PROSITE" id="PS51918"/>
    </source>
</evidence>
<dbReference type="GO" id="GO:0051539">
    <property type="term" value="F:4 iron, 4 sulfur cluster binding"/>
    <property type="evidence" value="ECO:0007669"/>
    <property type="project" value="TreeGrafter"/>
</dbReference>
<dbReference type="PANTHER" id="PTHR13932:SF1">
    <property type="entry name" value="OXYGEN-INDEPENDENT COPROPORPHYRINOGEN-III OXIDASE-LIKE PROTEIN HEMZ"/>
    <property type="match status" value="1"/>
</dbReference>
<dbReference type="PROSITE" id="PS51918">
    <property type="entry name" value="RADICAL_SAM"/>
    <property type="match status" value="1"/>
</dbReference>
<dbReference type="InterPro" id="IPR058240">
    <property type="entry name" value="rSAM_sf"/>
</dbReference>
<dbReference type="SFLD" id="SFLDF00310">
    <property type="entry name" value="oxygen-independent_coproporphy"/>
    <property type="match status" value="1"/>
</dbReference>
<organism evidence="2 3">
    <name type="scientific">Clostridium fessum</name>
    <dbReference type="NCBI Taxonomy" id="2126740"/>
    <lineage>
        <taxon>Bacteria</taxon>
        <taxon>Bacillati</taxon>
        <taxon>Bacillota</taxon>
        <taxon>Clostridia</taxon>
        <taxon>Eubacteriales</taxon>
        <taxon>Clostridiaceae</taxon>
        <taxon>Clostridium</taxon>
    </lineage>
</organism>
<evidence type="ECO:0000313" key="3">
    <source>
        <dbReference type="Proteomes" id="UP000241048"/>
    </source>
</evidence>
<feature type="domain" description="Radical SAM core" evidence="1">
    <location>
        <begin position="157"/>
        <end position="394"/>
    </location>
</feature>
<comment type="caution">
    <text evidence="2">The sequence shown here is derived from an EMBL/GenBank/DDBJ whole genome shotgun (WGS) entry which is preliminary data.</text>
</comment>
<dbReference type="InterPro" id="IPR006638">
    <property type="entry name" value="Elp3/MiaA/NifB-like_rSAM"/>
</dbReference>
<evidence type="ECO:0000313" key="2">
    <source>
        <dbReference type="EMBL" id="PST37367.1"/>
    </source>
</evidence>
<dbReference type="GO" id="GO:0005737">
    <property type="term" value="C:cytoplasm"/>
    <property type="evidence" value="ECO:0007669"/>
    <property type="project" value="TreeGrafter"/>
</dbReference>
<keyword evidence="3" id="KW-1185">Reference proteome</keyword>
<dbReference type="EMBL" id="PYLO01000002">
    <property type="protein sequence ID" value="PST37367.1"/>
    <property type="molecule type" value="Genomic_DNA"/>
</dbReference>
<reference evidence="2 3" key="1">
    <citation type="submission" date="2018-03" db="EMBL/GenBank/DDBJ databases">
        <title>Lachnoclostridium SNUG30386 gen.nov., sp.nov., isolated from human faeces.</title>
        <authorList>
            <person name="Seo B."/>
            <person name="Jeon K."/>
            <person name="Ko G."/>
        </authorList>
    </citation>
    <scope>NUCLEOTIDE SEQUENCE [LARGE SCALE GENOMIC DNA]</scope>
    <source>
        <strain evidence="2 3">SNUG30386</strain>
    </source>
</reference>
<dbReference type="SFLD" id="SFLDG01065">
    <property type="entry name" value="anaerobic_coproporphyrinogen-I"/>
    <property type="match status" value="1"/>
</dbReference>
<dbReference type="AlphaFoldDB" id="A0A2T3FQ05"/>
<dbReference type="InterPro" id="IPR007197">
    <property type="entry name" value="rSAM"/>
</dbReference>
<dbReference type="CDD" id="cd01335">
    <property type="entry name" value="Radical_SAM"/>
    <property type="match status" value="1"/>
</dbReference>
<dbReference type="InterPro" id="IPR023995">
    <property type="entry name" value="HemZ"/>
</dbReference>
<dbReference type="Proteomes" id="UP000241048">
    <property type="component" value="Unassembled WGS sequence"/>
</dbReference>
<gene>
    <name evidence="2" type="primary">hemZ</name>
    <name evidence="2" type="ORF">C7U56_05460</name>
</gene>
<dbReference type="InterPro" id="IPR023404">
    <property type="entry name" value="rSAM_horseshoe"/>
</dbReference>
<sequence>MIAILLNDASFEQDIRELLMAFYPGETFTHKEEEAGEADLIVRGVRDGNSFSLDVTPVKKEAVHFALIYPDFSNRFETKNEIKQTLYRLLSAQTGRELPWGTLTGIRPTKIALTKLYDGWTDEQIETYMRETYFTSKEKIDLSIDVAERERRLLSTIDYENGYSLYVGIPFCPTTCLYCSFTSFPIVKWEKRMDLYKEALFKEMEYVAEQMKDRPLSTIYFGGGTPTSLNPQDLDEILTKVEELFPVEQAVEFTVESGRPDSITREKLQVLRNHGISRISINPQTMKQATLDLIGRRHTVEDVKEKFLLARELGFDNINMDLIVGLPEETIDDVRQTMEEIKALRPDSVTVHSLAIKRAARLNIYKERYGNLKIVNTQEMIDLTAQYAEEMGLKPYYLYRQKNMAGNFENVGYAVPGKECLYNILIMEEKQTIAACGAGTTTKVYFPAENRIERAENVKEVEQYIDRIDEMIGRKEKLLGGKK</sequence>
<accession>A0A2T3FQ05</accession>
<name>A0A2T3FQ05_9CLOT</name>
<dbReference type="SFLD" id="SFLDS00029">
    <property type="entry name" value="Radical_SAM"/>
    <property type="match status" value="1"/>
</dbReference>
<dbReference type="Gene3D" id="3.80.30.20">
    <property type="entry name" value="tm_1862 like domain"/>
    <property type="match status" value="1"/>
</dbReference>
<proteinExistence type="predicted"/>